<proteinExistence type="predicted"/>
<accession>A0A2P7R933</accession>
<dbReference type="Proteomes" id="UP000240243">
    <property type="component" value="Unassembled WGS sequence"/>
</dbReference>
<protein>
    <submittedName>
        <fullName evidence="1">Uncharacterized protein</fullName>
    </submittedName>
</protein>
<dbReference type="AlphaFoldDB" id="A0A2P7R933"/>
<gene>
    <name evidence="1" type="ORF">C7H85_09060</name>
</gene>
<reference evidence="1 2" key="1">
    <citation type="submission" date="2018-03" db="EMBL/GenBank/DDBJ databases">
        <title>The draft genome of Zobellella sp. 59N8.</title>
        <authorList>
            <person name="Liu L."/>
            <person name="Li L."/>
            <person name="Zhang X."/>
            <person name="Liang L."/>
            <person name="Wang T."/>
        </authorList>
    </citation>
    <scope>NUCLEOTIDE SEQUENCE [LARGE SCALE GENOMIC DNA]</scope>
    <source>
        <strain evidence="1 2">59N8</strain>
    </source>
</reference>
<dbReference type="EMBL" id="PXYG01000002">
    <property type="protein sequence ID" value="PSJ46746.1"/>
    <property type="molecule type" value="Genomic_DNA"/>
</dbReference>
<sequence length="265" mass="28489">MSAEHYIAVLGGGAVGLCRRRRDGLIWLGRLDTGAEPGDWPAASAALARLLAEQVPGRARLSVVLSAHFTRYCLVPWSAEIRTPGELETFGRLCIEELYGQPAAGWSLRLSPDIAGHPRLAAAMPAALLERLRQAAEAAGIRLLSVQPYLMSVVNRFCGSLSGNDFLFILAEPGRSTLLRARNGHWTGVGSLGAEDSDPALGALIERELTLEELDGAAADELYLHAPGRAGERPRPTCARQPRLLELPRPQVGGDPLYTMAQTVN</sequence>
<name>A0A2P7R933_9GAMM</name>
<organism evidence="1 2">
    <name type="scientific">Zobellella endophytica</name>
    <dbReference type="NCBI Taxonomy" id="2116700"/>
    <lineage>
        <taxon>Bacteria</taxon>
        <taxon>Pseudomonadati</taxon>
        <taxon>Pseudomonadota</taxon>
        <taxon>Gammaproteobacteria</taxon>
        <taxon>Aeromonadales</taxon>
        <taxon>Aeromonadaceae</taxon>
        <taxon>Zobellella</taxon>
    </lineage>
</organism>
<keyword evidence="2" id="KW-1185">Reference proteome</keyword>
<evidence type="ECO:0000313" key="2">
    <source>
        <dbReference type="Proteomes" id="UP000240243"/>
    </source>
</evidence>
<comment type="caution">
    <text evidence="1">The sequence shown here is derived from an EMBL/GenBank/DDBJ whole genome shotgun (WGS) entry which is preliminary data.</text>
</comment>
<evidence type="ECO:0000313" key="1">
    <source>
        <dbReference type="EMBL" id="PSJ46746.1"/>
    </source>
</evidence>